<name>V4CBI0_LOTGI</name>
<accession>V4CBI0</accession>
<reference evidence="1 2" key="1">
    <citation type="journal article" date="2013" name="Nature">
        <title>Insights into bilaterian evolution from three spiralian genomes.</title>
        <authorList>
            <person name="Simakov O."/>
            <person name="Marletaz F."/>
            <person name="Cho S.J."/>
            <person name="Edsinger-Gonzales E."/>
            <person name="Havlak P."/>
            <person name="Hellsten U."/>
            <person name="Kuo D.H."/>
            <person name="Larsson T."/>
            <person name="Lv J."/>
            <person name="Arendt D."/>
            <person name="Savage R."/>
            <person name="Osoegawa K."/>
            <person name="de Jong P."/>
            <person name="Grimwood J."/>
            <person name="Chapman J.A."/>
            <person name="Shapiro H."/>
            <person name="Aerts A."/>
            <person name="Otillar R.P."/>
            <person name="Terry A.Y."/>
            <person name="Boore J.L."/>
            <person name="Grigoriev I.V."/>
            <person name="Lindberg D.R."/>
            <person name="Seaver E.C."/>
            <person name="Weisblat D.A."/>
            <person name="Putnam N.H."/>
            <person name="Rokhsar D.S."/>
        </authorList>
    </citation>
    <scope>NUCLEOTIDE SEQUENCE [LARGE SCALE GENOMIC DNA]</scope>
</reference>
<protein>
    <submittedName>
        <fullName evidence="1">Uncharacterized protein</fullName>
    </submittedName>
</protein>
<gene>
    <name evidence="1" type="ORF">LOTGIDRAFT_141956</name>
</gene>
<feature type="non-terminal residue" evidence="1">
    <location>
        <position position="1"/>
    </location>
</feature>
<dbReference type="CTD" id="20234512"/>
<dbReference type="Proteomes" id="UP000030746">
    <property type="component" value="Unassembled WGS sequence"/>
</dbReference>
<dbReference type="EMBL" id="KB201060">
    <property type="protein sequence ID" value="ESO99224.1"/>
    <property type="molecule type" value="Genomic_DNA"/>
</dbReference>
<sequence length="57" mass="6901">RHLVPLLIIKYLLFQTPDTTLHYQILTLLDTWYHFSLSNTYSSRHLIPLLIIKYLLF</sequence>
<dbReference type="RefSeq" id="XP_009050081.1">
    <property type="nucleotide sequence ID" value="XM_009051833.1"/>
</dbReference>
<dbReference type="HOGENOM" id="CLU_3038378_0_0_1"/>
<dbReference type="KEGG" id="lgi:LOTGIDRAFT_141956"/>
<evidence type="ECO:0000313" key="1">
    <source>
        <dbReference type="EMBL" id="ESO99224.1"/>
    </source>
</evidence>
<evidence type="ECO:0000313" key="2">
    <source>
        <dbReference type="Proteomes" id="UP000030746"/>
    </source>
</evidence>
<organism evidence="1 2">
    <name type="scientific">Lottia gigantea</name>
    <name type="common">Giant owl limpet</name>
    <dbReference type="NCBI Taxonomy" id="225164"/>
    <lineage>
        <taxon>Eukaryota</taxon>
        <taxon>Metazoa</taxon>
        <taxon>Spiralia</taxon>
        <taxon>Lophotrochozoa</taxon>
        <taxon>Mollusca</taxon>
        <taxon>Gastropoda</taxon>
        <taxon>Patellogastropoda</taxon>
        <taxon>Lottioidea</taxon>
        <taxon>Lottiidae</taxon>
        <taxon>Lottia</taxon>
    </lineage>
</organism>
<proteinExistence type="predicted"/>
<dbReference type="GeneID" id="20234512"/>
<keyword evidence="2" id="KW-1185">Reference proteome</keyword>
<dbReference type="AlphaFoldDB" id="V4CBI0"/>